<feature type="domain" description="ABC transporter" evidence="8">
    <location>
        <begin position="330"/>
        <end position="548"/>
    </location>
</feature>
<sequence length="552" mass="56992">MIALWTRLGRPFRGRIALAFLLATAGGAMAALLLGVSGWFLTASAIAGAAGSAYAFNHLYPSATVRGTAMGRILARYGEQLVGHDATLRLSARLRRHLFEAEARARAGLARPASDSLAVFLDDVHLAEGALLRLWLPAASAAAASLIALVFAGLAGWVPLAVVAGGLALALATGRFGIAEQRRIDARLQTLNDRYRREAASLVENRVELEALGRFGDAAAALGSLSAETAGQALAAGRRTRLAGAFIAMLGGLSATLAVMLGSGATVPLLAGTALSVLAAHQSLAIALGALTAYPATELALLRLNTRIAAPPAIAEPADPAPAPGTILPVRTRQLQIGFPGAAPLCEVPDLDLAAGSVTEITGPSGCGKTTLLETLARLRPPPGGALDYAGIEAADLRAAAIRQHTGFAPQMPDTMRGTLADALRLAQPDADDARLLEACRTALFMPVVTRSPEGLYQSLEEGGSNLSGGELRRLAIARAILRGPELVLLDEPFAGLDAPMRETLAANLGAWARGHAAAIVLATHIPAAGLWPGLTYRQVPLTLSSKRHTSG</sequence>
<dbReference type="Gene3D" id="3.40.50.300">
    <property type="entry name" value="P-loop containing nucleotide triphosphate hydrolases"/>
    <property type="match status" value="1"/>
</dbReference>
<dbReference type="PANTHER" id="PTHR24221:SF590">
    <property type="entry name" value="COMPONENT LINKED WITH THE ASSEMBLY OF CYTOCHROME' TRANSPORT TRANSMEMBRANE ATP-BINDING PROTEIN ABC TRANSPORTER CYDD-RELATED"/>
    <property type="match status" value="1"/>
</dbReference>
<dbReference type="SMART" id="SM00382">
    <property type="entry name" value="AAA"/>
    <property type="match status" value="1"/>
</dbReference>
<gene>
    <name evidence="10" type="ORF">GCM10017621_27380</name>
</gene>
<dbReference type="PROSITE" id="PS50929">
    <property type="entry name" value="ABC_TM1F"/>
    <property type="match status" value="1"/>
</dbReference>
<dbReference type="Pfam" id="PF00005">
    <property type="entry name" value="ABC_tran"/>
    <property type="match status" value="1"/>
</dbReference>
<keyword evidence="5 7" id="KW-1133">Transmembrane helix</keyword>
<name>A0A9W6MP35_9PROT</name>
<dbReference type="InterPro" id="IPR036640">
    <property type="entry name" value="ABC1_TM_sf"/>
</dbReference>
<dbReference type="InterPro" id="IPR027417">
    <property type="entry name" value="P-loop_NTPase"/>
</dbReference>
<dbReference type="InterPro" id="IPR017871">
    <property type="entry name" value="ABC_transporter-like_CS"/>
</dbReference>
<dbReference type="GO" id="GO:0005524">
    <property type="term" value="F:ATP binding"/>
    <property type="evidence" value="ECO:0007669"/>
    <property type="project" value="UniProtKB-KW"/>
</dbReference>
<dbReference type="SUPFAM" id="SSF52540">
    <property type="entry name" value="P-loop containing nucleoside triphosphate hydrolases"/>
    <property type="match status" value="1"/>
</dbReference>
<reference evidence="10" key="1">
    <citation type="journal article" date="2014" name="Int. J. Syst. Evol. Microbiol.">
        <title>Complete genome sequence of Corynebacterium casei LMG S-19264T (=DSM 44701T), isolated from a smear-ripened cheese.</title>
        <authorList>
            <consortium name="US DOE Joint Genome Institute (JGI-PGF)"/>
            <person name="Walter F."/>
            <person name="Albersmeier A."/>
            <person name="Kalinowski J."/>
            <person name="Ruckert C."/>
        </authorList>
    </citation>
    <scope>NUCLEOTIDE SEQUENCE</scope>
    <source>
        <strain evidence="10">VKM B-1513</strain>
    </source>
</reference>
<feature type="domain" description="ABC transmembrane type-1" evidence="9">
    <location>
        <begin position="17"/>
        <end position="263"/>
    </location>
</feature>
<dbReference type="Proteomes" id="UP001143486">
    <property type="component" value="Unassembled WGS sequence"/>
</dbReference>
<keyword evidence="3" id="KW-0547">Nucleotide-binding</keyword>
<protein>
    <submittedName>
        <fullName evidence="10">Thiol reductant ABC exporter subunit CydC</fullName>
    </submittedName>
</protein>
<dbReference type="GO" id="GO:0016887">
    <property type="term" value="F:ATP hydrolysis activity"/>
    <property type="evidence" value="ECO:0007669"/>
    <property type="project" value="InterPro"/>
</dbReference>
<dbReference type="GO" id="GO:0005886">
    <property type="term" value="C:plasma membrane"/>
    <property type="evidence" value="ECO:0007669"/>
    <property type="project" value="UniProtKB-SubCell"/>
</dbReference>
<evidence type="ECO:0000259" key="9">
    <source>
        <dbReference type="PROSITE" id="PS50929"/>
    </source>
</evidence>
<dbReference type="InterPro" id="IPR039421">
    <property type="entry name" value="Type_1_exporter"/>
</dbReference>
<keyword evidence="4" id="KW-0067">ATP-binding</keyword>
<comment type="subcellular location">
    <subcellularLocation>
        <location evidence="1">Cell membrane</location>
        <topology evidence="1">Multi-pass membrane protein</topology>
    </subcellularLocation>
</comment>
<dbReference type="PROSITE" id="PS50893">
    <property type="entry name" value="ABC_TRANSPORTER_2"/>
    <property type="match status" value="1"/>
</dbReference>
<feature type="transmembrane region" description="Helical" evidence="7">
    <location>
        <begin position="40"/>
        <end position="60"/>
    </location>
</feature>
<feature type="transmembrane region" description="Helical" evidence="7">
    <location>
        <begin position="134"/>
        <end position="154"/>
    </location>
</feature>
<dbReference type="AlphaFoldDB" id="A0A9W6MP35"/>
<dbReference type="SUPFAM" id="SSF90123">
    <property type="entry name" value="ABC transporter transmembrane region"/>
    <property type="match status" value="1"/>
</dbReference>
<feature type="transmembrane region" description="Helical" evidence="7">
    <location>
        <begin position="242"/>
        <end position="263"/>
    </location>
</feature>
<dbReference type="Gene3D" id="1.20.1560.10">
    <property type="entry name" value="ABC transporter type 1, transmembrane domain"/>
    <property type="match status" value="1"/>
</dbReference>
<dbReference type="PROSITE" id="PS00211">
    <property type="entry name" value="ABC_TRANSPORTER_1"/>
    <property type="match status" value="1"/>
</dbReference>
<keyword evidence="11" id="KW-1185">Reference proteome</keyword>
<accession>A0A9W6MP35</accession>
<evidence type="ECO:0000256" key="7">
    <source>
        <dbReference type="SAM" id="Phobius"/>
    </source>
</evidence>
<dbReference type="RefSeq" id="WP_271187585.1">
    <property type="nucleotide sequence ID" value="NZ_BSFE01000009.1"/>
</dbReference>
<evidence type="ECO:0000256" key="2">
    <source>
        <dbReference type="ARBA" id="ARBA00022692"/>
    </source>
</evidence>
<proteinExistence type="predicted"/>
<dbReference type="GO" id="GO:0140359">
    <property type="term" value="F:ABC-type transporter activity"/>
    <property type="evidence" value="ECO:0007669"/>
    <property type="project" value="InterPro"/>
</dbReference>
<evidence type="ECO:0000256" key="1">
    <source>
        <dbReference type="ARBA" id="ARBA00004651"/>
    </source>
</evidence>
<comment type="caution">
    <text evidence="10">The sequence shown here is derived from an EMBL/GenBank/DDBJ whole genome shotgun (WGS) entry which is preliminary data.</text>
</comment>
<dbReference type="PANTHER" id="PTHR24221">
    <property type="entry name" value="ATP-BINDING CASSETTE SUB-FAMILY B"/>
    <property type="match status" value="1"/>
</dbReference>
<dbReference type="InterPro" id="IPR003439">
    <property type="entry name" value="ABC_transporter-like_ATP-bd"/>
</dbReference>
<dbReference type="InterPro" id="IPR003593">
    <property type="entry name" value="AAA+_ATPase"/>
</dbReference>
<evidence type="ECO:0000313" key="11">
    <source>
        <dbReference type="Proteomes" id="UP001143486"/>
    </source>
</evidence>
<evidence type="ECO:0000256" key="3">
    <source>
        <dbReference type="ARBA" id="ARBA00022741"/>
    </source>
</evidence>
<evidence type="ECO:0000256" key="6">
    <source>
        <dbReference type="ARBA" id="ARBA00023136"/>
    </source>
</evidence>
<evidence type="ECO:0000259" key="8">
    <source>
        <dbReference type="PROSITE" id="PS50893"/>
    </source>
</evidence>
<dbReference type="InterPro" id="IPR011527">
    <property type="entry name" value="ABC1_TM_dom"/>
</dbReference>
<evidence type="ECO:0000256" key="4">
    <source>
        <dbReference type="ARBA" id="ARBA00022840"/>
    </source>
</evidence>
<evidence type="ECO:0000313" key="10">
    <source>
        <dbReference type="EMBL" id="GLK53230.1"/>
    </source>
</evidence>
<feature type="transmembrane region" description="Helical" evidence="7">
    <location>
        <begin position="160"/>
        <end position="178"/>
    </location>
</feature>
<evidence type="ECO:0000256" key="5">
    <source>
        <dbReference type="ARBA" id="ARBA00022989"/>
    </source>
</evidence>
<organism evidence="10 11">
    <name type="scientific">Maricaulis virginensis</name>
    <dbReference type="NCBI Taxonomy" id="144022"/>
    <lineage>
        <taxon>Bacteria</taxon>
        <taxon>Pseudomonadati</taxon>
        <taxon>Pseudomonadota</taxon>
        <taxon>Alphaproteobacteria</taxon>
        <taxon>Maricaulales</taxon>
        <taxon>Maricaulaceae</taxon>
        <taxon>Maricaulis</taxon>
    </lineage>
</organism>
<dbReference type="EMBL" id="BSFE01000009">
    <property type="protein sequence ID" value="GLK53230.1"/>
    <property type="molecule type" value="Genomic_DNA"/>
</dbReference>
<keyword evidence="6 7" id="KW-0472">Membrane</keyword>
<keyword evidence="2 7" id="KW-0812">Transmembrane</keyword>
<reference evidence="10" key="2">
    <citation type="submission" date="2023-01" db="EMBL/GenBank/DDBJ databases">
        <authorList>
            <person name="Sun Q."/>
            <person name="Evtushenko L."/>
        </authorList>
    </citation>
    <scope>NUCLEOTIDE SEQUENCE</scope>
    <source>
        <strain evidence="10">VKM B-1513</strain>
    </source>
</reference>